<keyword evidence="2" id="KW-1185">Reference proteome</keyword>
<protein>
    <submittedName>
        <fullName evidence="1">Uncharacterized protein</fullName>
    </submittedName>
</protein>
<accession>A0A2G5CIE4</accession>
<dbReference type="Proteomes" id="UP000230069">
    <property type="component" value="Unassembled WGS sequence"/>
</dbReference>
<evidence type="ECO:0000313" key="1">
    <source>
        <dbReference type="EMBL" id="PIA31072.1"/>
    </source>
</evidence>
<gene>
    <name evidence="1" type="ORF">AQUCO_05300118v1</name>
</gene>
<organism evidence="1 2">
    <name type="scientific">Aquilegia coerulea</name>
    <name type="common">Rocky mountain columbine</name>
    <dbReference type="NCBI Taxonomy" id="218851"/>
    <lineage>
        <taxon>Eukaryota</taxon>
        <taxon>Viridiplantae</taxon>
        <taxon>Streptophyta</taxon>
        <taxon>Embryophyta</taxon>
        <taxon>Tracheophyta</taxon>
        <taxon>Spermatophyta</taxon>
        <taxon>Magnoliopsida</taxon>
        <taxon>Ranunculales</taxon>
        <taxon>Ranunculaceae</taxon>
        <taxon>Thalictroideae</taxon>
        <taxon>Aquilegia</taxon>
    </lineage>
</organism>
<name>A0A2G5CIE4_AQUCA</name>
<dbReference type="AlphaFoldDB" id="A0A2G5CIE4"/>
<sequence length="95" mass="11075">MICRLIMEDGRDRNVKGGEKNIKKVSFTSYQKMTKLLTMQCNHKVTKTTMSESYYKIVLQSMYYKALRIYMCLHCIVNAVSTCAAPHFWQSHGQN</sequence>
<dbReference type="InParanoid" id="A0A2G5CIE4"/>
<dbReference type="EMBL" id="KZ305070">
    <property type="protein sequence ID" value="PIA31072.1"/>
    <property type="molecule type" value="Genomic_DNA"/>
</dbReference>
<reference evidence="1 2" key="1">
    <citation type="submission" date="2017-09" db="EMBL/GenBank/DDBJ databases">
        <title>WGS assembly of Aquilegia coerulea Goldsmith.</title>
        <authorList>
            <person name="Hodges S."/>
            <person name="Kramer E."/>
            <person name="Nordborg M."/>
            <person name="Tomkins J."/>
            <person name="Borevitz J."/>
            <person name="Derieg N."/>
            <person name="Yan J."/>
            <person name="Mihaltcheva S."/>
            <person name="Hayes R.D."/>
            <person name="Rokhsar D."/>
        </authorList>
    </citation>
    <scope>NUCLEOTIDE SEQUENCE [LARGE SCALE GENOMIC DNA]</scope>
    <source>
        <strain evidence="2">cv. Goldsmith</strain>
    </source>
</reference>
<evidence type="ECO:0000313" key="2">
    <source>
        <dbReference type="Proteomes" id="UP000230069"/>
    </source>
</evidence>
<proteinExistence type="predicted"/>